<dbReference type="HOGENOM" id="CLU_2439248_0_0_10"/>
<accession>D7VRZ4</accession>
<reference evidence="1" key="1">
    <citation type="submission" date="2010-07" db="EMBL/GenBank/DDBJ databases">
        <authorList>
            <person name="Muzny D."/>
            <person name="Qin X."/>
            <person name="Buhay C."/>
            <person name="Dugan-Rocha S."/>
            <person name="Ding Y."/>
            <person name="Chen G."/>
            <person name="Hawes A."/>
            <person name="Holder M."/>
            <person name="Jhangiani S."/>
            <person name="Johnson A."/>
            <person name="Khan Z."/>
            <person name="Li Z."/>
            <person name="Liu W."/>
            <person name="Liu X."/>
            <person name="Perez L."/>
            <person name="Shen H."/>
            <person name="Wang Q."/>
            <person name="Watt J."/>
            <person name="Xi L."/>
            <person name="Xin Y."/>
            <person name="Zhou J."/>
            <person name="Deng J."/>
            <person name="Jiang H."/>
            <person name="Liu Y."/>
            <person name="Qu J."/>
            <person name="Song X.-Z."/>
            <person name="Zhang L."/>
            <person name="Villasana D."/>
            <person name="Johnson A."/>
            <person name="Liu J."/>
            <person name="Liyanage D."/>
            <person name="Lorensuhewa L."/>
            <person name="Robinson T."/>
            <person name="Song A."/>
            <person name="Song B.-B."/>
            <person name="Dinh H."/>
            <person name="Thornton R."/>
            <person name="Coyle M."/>
            <person name="Francisco L."/>
            <person name="Jackson L."/>
            <person name="Javaid M."/>
            <person name="Korchina V."/>
            <person name="Kovar C."/>
            <person name="Mata R."/>
            <person name="Mathew T."/>
            <person name="Ngo R."/>
            <person name="Nguyen L."/>
            <person name="Nguyen N."/>
            <person name="Okwuonu G."/>
            <person name="Ongeri F."/>
            <person name="Pham C."/>
            <person name="Simmons D."/>
            <person name="Wilczek-Boney K."/>
            <person name="Hale W."/>
            <person name="Jakkamsetti A."/>
            <person name="Pham P."/>
            <person name="Ruth R."/>
            <person name="San Lucas F."/>
            <person name="Warren J."/>
            <person name="Zhang J."/>
            <person name="Zhao Z."/>
            <person name="Zhou C."/>
            <person name="Zhu D."/>
            <person name="Lee S."/>
            <person name="Bess C."/>
            <person name="Blankenburg K."/>
            <person name="Forbes L."/>
            <person name="Fu Q."/>
            <person name="Gubbala S."/>
            <person name="Hirani K."/>
            <person name="Jayaseelan J.C."/>
            <person name="Lara F."/>
            <person name="Munidasa M."/>
            <person name="Palculict T."/>
            <person name="Patil S."/>
            <person name="Pu L.-L."/>
            <person name="Saada N."/>
            <person name="Tang L."/>
            <person name="Weissenberger G."/>
            <person name="Zhu Y."/>
            <person name="Hemphill L."/>
            <person name="Shang Y."/>
            <person name="Youmans B."/>
            <person name="Ayvaz T."/>
            <person name="Ross M."/>
            <person name="Santibanez J."/>
            <person name="Aqrawi P."/>
            <person name="Gross S."/>
            <person name="Joshi V."/>
            <person name="Fowler G."/>
            <person name="Nazareth L."/>
            <person name="Reid J."/>
            <person name="Worley K."/>
            <person name="Petrosino J."/>
            <person name="Highlander S."/>
            <person name="Gibbs R."/>
        </authorList>
    </citation>
    <scope>NUCLEOTIDE SEQUENCE [LARGE SCALE GENOMIC DNA]</scope>
    <source>
        <strain evidence="1">ATCC 33861</strain>
    </source>
</reference>
<comment type="caution">
    <text evidence="1">The sequence shown here is derived from an EMBL/GenBank/DDBJ whole genome shotgun (WGS) entry which is preliminary data.</text>
</comment>
<dbReference type="EMBL" id="ACHA02000012">
    <property type="protein sequence ID" value="EFK56545.1"/>
    <property type="molecule type" value="Genomic_DNA"/>
</dbReference>
<keyword evidence="2" id="KW-1185">Reference proteome</keyword>
<protein>
    <submittedName>
        <fullName evidence="1">Uncharacterized protein</fullName>
    </submittedName>
</protein>
<name>D7VRZ4_SPHSI</name>
<sequence>MRYVATLIMKVWGAARYYYTRWRRKINGGQMICPDVQEEVQMQNQYNQAGGLLWSNIRIHTMANSCLYERVYRSDQYGDVLKFRLRAGLY</sequence>
<dbReference type="AlphaFoldDB" id="D7VRZ4"/>
<evidence type="ECO:0000313" key="1">
    <source>
        <dbReference type="EMBL" id="EFK56545.1"/>
    </source>
</evidence>
<gene>
    <name evidence="1" type="ORF">HMPREF0766_13748</name>
</gene>
<dbReference type="STRING" id="525373.HMPREF0766_13748"/>
<proteinExistence type="predicted"/>
<organism evidence="1 2">
    <name type="scientific">Sphingobacterium spiritivorum ATCC 33861</name>
    <dbReference type="NCBI Taxonomy" id="525373"/>
    <lineage>
        <taxon>Bacteria</taxon>
        <taxon>Pseudomonadati</taxon>
        <taxon>Bacteroidota</taxon>
        <taxon>Sphingobacteriia</taxon>
        <taxon>Sphingobacteriales</taxon>
        <taxon>Sphingobacteriaceae</taxon>
        <taxon>Sphingobacterium</taxon>
    </lineage>
</organism>
<dbReference type="Proteomes" id="UP000006258">
    <property type="component" value="Unassembled WGS sequence"/>
</dbReference>
<evidence type="ECO:0000313" key="2">
    <source>
        <dbReference type="Proteomes" id="UP000006258"/>
    </source>
</evidence>